<feature type="transmembrane region" description="Helical" evidence="1">
    <location>
        <begin position="104"/>
        <end position="124"/>
    </location>
</feature>
<evidence type="ECO:0000313" key="3">
    <source>
        <dbReference type="Proteomes" id="UP000268529"/>
    </source>
</evidence>
<proteinExistence type="predicted"/>
<keyword evidence="1" id="KW-1133">Transmembrane helix</keyword>
<evidence type="ECO:0000313" key="2">
    <source>
        <dbReference type="EMBL" id="VEE91233.1"/>
    </source>
</evidence>
<dbReference type="GeneID" id="92743843"/>
<gene>
    <name evidence="2" type="ORF">NCTC8529_01229</name>
</gene>
<feature type="transmembrane region" description="Helical" evidence="1">
    <location>
        <begin position="46"/>
        <end position="63"/>
    </location>
</feature>
<evidence type="ECO:0000256" key="1">
    <source>
        <dbReference type="SAM" id="Phobius"/>
    </source>
</evidence>
<dbReference type="RefSeq" id="WP_052190403.1">
    <property type="nucleotide sequence ID" value="NZ_LR134310.1"/>
</dbReference>
<feature type="transmembrane region" description="Helical" evidence="1">
    <location>
        <begin position="75"/>
        <end position="92"/>
    </location>
</feature>
<sequence length="300" mass="35478">MVVLLHFILALFLFLITNWFGKKSVDYGYYEFSFYEQEYNTVFDLLYKSFSPVVFIFIASLLFHKLGFDSCIIDIYYVVVYSFLIRVTYIIVMGRHSITDWKTIFLISVVSTSISYVVYNEFLLTKEFLIPSKEDIATALWFGFIGYIYKTLNTISNNGDSYEREQKYILKMKSDFSYRFDYVVKELTSSEKETNLIYSIMIYENFNRGLVIRFLERVLFFTRCIKTTGVMQVNSPSKLSDIDSIRIGGNILILKYREILSSEKNEYNAIRESIKNYNPDIRYINNVMEIYNILDEDPTN</sequence>
<name>A0AAX3FJP7_ACTEU</name>
<accession>A0AAX3FJP7</accession>
<dbReference type="AlphaFoldDB" id="A0AAX3FJP7"/>
<protein>
    <submittedName>
        <fullName evidence="2">Uncharacterized protein</fullName>
    </submittedName>
</protein>
<keyword evidence="1" id="KW-0472">Membrane</keyword>
<organism evidence="2 3">
    <name type="scientific">Actinobacillus equuli</name>
    <dbReference type="NCBI Taxonomy" id="718"/>
    <lineage>
        <taxon>Bacteria</taxon>
        <taxon>Pseudomonadati</taxon>
        <taxon>Pseudomonadota</taxon>
        <taxon>Gammaproteobacteria</taxon>
        <taxon>Pasteurellales</taxon>
        <taxon>Pasteurellaceae</taxon>
        <taxon>Actinobacillus</taxon>
    </lineage>
</organism>
<dbReference type="Proteomes" id="UP000268529">
    <property type="component" value="Chromosome"/>
</dbReference>
<reference evidence="2 3" key="1">
    <citation type="submission" date="2018-12" db="EMBL/GenBank/DDBJ databases">
        <authorList>
            <consortium name="Pathogen Informatics"/>
        </authorList>
    </citation>
    <scope>NUCLEOTIDE SEQUENCE [LARGE SCALE GENOMIC DNA]</scope>
    <source>
        <strain evidence="2 3">NCTC8529</strain>
    </source>
</reference>
<keyword evidence="1" id="KW-0812">Transmembrane</keyword>
<dbReference type="EMBL" id="LR134310">
    <property type="protein sequence ID" value="VEE91233.1"/>
    <property type="molecule type" value="Genomic_DNA"/>
</dbReference>